<evidence type="ECO:0008006" key="3">
    <source>
        <dbReference type="Google" id="ProtNLM"/>
    </source>
</evidence>
<name>A0A2T0JWF1_9ACTN</name>
<keyword evidence="2" id="KW-1185">Reference proteome</keyword>
<comment type="caution">
    <text evidence="1">The sequence shown here is derived from an EMBL/GenBank/DDBJ whole genome shotgun (WGS) entry which is preliminary data.</text>
</comment>
<evidence type="ECO:0000313" key="1">
    <source>
        <dbReference type="EMBL" id="PRX12033.1"/>
    </source>
</evidence>
<evidence type="ECO:0000313" key="2">
    <source>
        <dbReference type="Proteomes" id="UP000239415"/>
    </source>
</evidence>
<gene>
    <name evidence="1" type="ORF">CLV67_13058</name>
</gene>
<dbReference type="AlphaFoldDB" id="A0A2T0JWF1"/>
<dbReference type="Proteomes" id="UP000239415">
    <property type="component" value="Unassembled WGS sequence"/>
</dbReference>
<sequence>MSMGLPDGCRERPGMRGRRWIIAGVAAGLLGLAIGATALAAPSIAAIACPQCYGLSDLGGGIYAEQDDDRFREIVAAADRRIGGFYGERTSDARVLICATKDCYSGIGGGGEKGRAFGRWALMLSPDGANETIATHELAHLELHKRLGSAYDTVPDWFDEGLAVLISEDVRYLKPATESDRCLVPHAEAARITGADWDTAGPPGDDRKYLLAGCVVSRWVSEHGGPSAVHTLISELREGKPFSEIV</sequence>
<reference evidence="1 2" key="1">
    <citation type="submission" date="2018-03" db="EMBL/GenBank/DDBJ databases">
        <title>Genomic Encyclopedia of Archaeal and Bacterial Type Strains, Phase II (KMG-II): from individual species to whole genera.</title>
        <authorList>
            <person name="Goeker M."/>
        </authorList>
    </citation>
    <scope>NUCLEOTIDE SEQUENCE [LARGE SCALE GENOMIC DNA]</scope>
    <source>
        <strain evidence="1 2">DSM 43146</strain>
    </source>
</reference>
<proteinExistence type="predicted"/>
<accession>A0A2T0JWF1</accession>
<organism evidence="1 2">
    <name type="scientific">Actinoplanes italicus</name>
    <dbReference type="NCBI Taxonomy" id="113567"/>
    <lineage>
        <taxon>Bacteria</taxon>
        <taxon>Bacillati</taxon>
        <taxon>Actinomycetota</taxon>
        <taxon>Actinomycetes</taxon>
        <taxon>Micromonosporales</taxon>
        <taxon>Micromonosporaceae</taxon>
        <taxon>Actinoplanes</taxon>
    </lineage>
</organism>
<dbReference type="EMBL" id="PVMZ01000030">
    <property type="protein sequence ID" value="PRX12033.1"/>
    <property type="molecule type" value="Genomic_DNA"/>
</dbReference>
<protein>
    <recommendedName>
        <fullName evidence="3">Peptidase MA superfamily protein</fullName>
    </recommendedName>
</protein>